<proteinExistence type="predicted"/>
<keyword evidence="4" id="KW-1185">Reference proteome</keyword>
<gene>
    <name evidence="3" type="ORF">H3Z74_19805</name>
</gene>
<dbReference type="EMBL" id="CP061038">
    <property type="protein sequence ID" value="QNQ08921.1"/>
    <property type="molecule type" value="Genomic_DNA"/>
</dbReference>
<name>A0A7H0LGW8_9SPHN</name>
<keyword evidence="2" id="KW-1133">Transmembrane helix</keyword>
<feature type="transmembrane region" description="Helical" evidence="2">
    <location>
        <begin position="7"/>
        <end position="24"/>
    </location>
</feature>
<feature type="region of interest" description="Disordered" evidence="1">
    <location>
        <begin position="39"/>
        <end position="82"/>
    </location>
</feature>
<sequence length="247" mass="26594">MTQETRFWTILALIVAIAATWFTYEQLVIARQNVVPALSTGSNKMPNSADMPTQQKIPGNDGENSPEPKAATPTTTKGSAPALSSAVSDASYFTEVSTRCISSTLSGAPGFLCEKSRGTGAYRRTDPVSYGCSLDLSLKYGFICLQPGGRRVNLGEEPVTLFARANRARACILDNRIDDSHLRCEEASGSGHYVALDKKEFGCIATSAGETCRGVGGKRIHVPTQGKALLEAPEKYSDEQRYLVFIS</sequence>
<protein>
    <submittedName>
        <fullName evidence="3">Uncharacterized protein</fullName>
    </submittedName>
</protein>
<dbReference type="AlphaFoldDB" id="A0A7H0LGW8"/>
<keyword evidence="2" id="KW-0472">Membrane</keyword>
<evidence type="ECO:0000313" key="4">
    <source>
        <dbReference type="Proteomes" id="UP000516148"/>
    </source>
</evidence>
<evidence type="ECO:0000256" key="2">
    <source>
        <dbReference type="SAM" id="Phobius"/>
    </source>
</evidence>
<reference evidence="3 4" key="1">
    <citation type="submission" date="2020-09" db="EMBL/GenBank/DDBJ databases">
        <title>Sphingomonas sp., a new species isolated from pork steak.</title>
        <authorList>
            <person name="Heidler von Heilborn D."/>
        </authorList>
    </citation>
    <scope>NUCLEOTIDE SEQUENCE [LARGE SCALE GENOMIC DNA]</scope>
    <source>
        <strain evidence="4">S8-3T</strain>
    </source>
</reference>
<organism evidence="3 4">
    <name type="scientific">Sphingomonas alpina</name>
    <dbReference type="NCBI Taxonomy" id="653931"/>
    <lineage>
        <taxon>Bacteria</taxon>
        <taxon>Pseudomonadati</taxon>
        <taxon>Pseudomonadota</taxon>
        <taxon>Alphaproteobacteria</taxon>
        <taxon>Sphingomonadales</taxon>
        <taxon>Sphingomonadaceae</taxon>
        <taxon>Sphingomonas</taxon>
    </lineage>
</organism>
<feature type="compositionally biased region" description="Low complexity" evidence="1">
    <location>
        <begin position="65"/>
        <end position="82"/>
    </location>
</feature>
<keyword evidence="2" id="KW-0812">Transmembrane</keyword>
<evidence type="ECO:0000313" key="3">
    <source>
        <dbReference type="EMBL" id="QNQ08921.1"/>
    </source>
</evidence>
<dbReference type="RefSeq" id="WP_187761247.1">
    <property type="nucleotide sequence ID" value="NZ_CP061038.1"/>
</dbReference>
<dbReference type="Proteomes" id="UP000516148">
    <property type="component" value="Chromosome"/>
</dbReference>
<accession>A0A7H0LGW8</accession>
<feature type="compositionally biased region" description="Polar residues" evidence="1">
    <location>
        <begin position="39"/>
        <end position="57"/>
    </location>
</feature>
<dbReference type="KEGG" id="spap:H3Z74_19805"/>
<evidence type="ECO:0000256" key="1">
    <source>
        <dbReference type="SAM" id="MobiDB-lite"/>
    </source>
</evidence>